<name>A0A3A5H675_9ACTN</name>
<organism evidence="2 3">
    <name type="scientific">Nocardioides cavernaquae</name>
    <dbReference type="NCBI Taxonomy" id="2321396"/>
    <lineage>
        <taxon>Bacteria</taxon>
        <taxon>Bacillati</taxon>
        <taxon>Actinomycetota</taxon>
        <taxon>Actinomycetes</taxon>
        <taxon>Propionibacteriales</taxon>
        <taxon>Nocardioidaceae</taxon>
        <taxon>Nocardioides</taxon>
    </lineage>
</organism>
<dbReference type="AlphaFoldDB" id="A0A3A5H675"/>
<keyword evidence="3" id="KW-1185">Reference proteome</keyword>
<sequence length="535" mass="56015">MGTFVGMDPAAIRRLASLLGGSADQLDSISVTIQRLVSDAVSQWEGPECQDFVASWEGEHRLGLQQAGASVRLLSVTAETNAEDQDRTSSEGGFFAGVVDAVKDAAAAAAVAAATAAARSDVIVPTIADLPASGPPRAGSPGQNATWWNELSDAEKAAVLKFHPEWVGNLDGVPGSVRDQANRALLPQYRDELEQQLADARARGDDDQAEIIQNKLDGLDSVEEVLALGDRQLLTLDISGEEQLKAAVAIGNVDTADHIAVFTPGLTTTVEDSLKGYDKDMLELRATMDGELDLAGRDESTAVVSWLGYEAPQLNTDVLDPGFDGSSASVANDDLARAGGDDLAGFYNGLDAMRRDDAHITALGHSYGSTTLGFALQQGTGVDDAVFFGSPGLGTDNLADLGLSEGHAFNMEASSDEVGDAGQFGADPDNIPGIDRLSTSSSEVDGVELSESEWHSEYLMDQSTPQHNMAVVAVGADHDRLVQTNELDLGLPGSLANHAVEAGRDGAVWAGDKVEDGGRWVGDKISDGWNKVTGG</sequence>
<dbReference type="RefSeq" id="WP_120059268.1">
    <property type="nucleotide sequence ID" value="NZ_QYRP01000002.1"/>
</dbReference>
<dbReference type="Pfam" id="PF06259">
    <property type="entry name" value="Abhydrolase_8"/>
    <property type="match status" value="1"/>
</dbReference>
<dbReference type="InterPro" id="IPR029058">
    <property type="entry name" value="AB_hydrolase_fold"/>
</dbReference>
<protein>
    <recommendedName>
        <fullName evidence="1">DUF1023 domain-containing protein</fullName>
    </recommendedName>
</protein>
<reference evidence="3" key="1">
    <citation type="submission" date="2018-09" db="EMBL/GenBank/DDBJ databases">
        <authorList>
            <person name="Zhu H."/>
        </authorList>
    </citation>
    <scope>NUCLEOTIDE SEQUENCE [LARGE SCALE GENOMIC DNA]</scope>
    <source>
        <strain evidence="3">K1W22B-1</strain>
    </source>
</reference>
<dbReference type="SUPFAM" id="SSF53474">
    <property type="entry name" value="alpha/beta-Hydrolases"/>
    <property type="match status" value="1"/>
</dbReference>
<gene>
    <name evidence="2" type="ORF">D4739_03470</name>
</gene>
<feature type="domain" description="DUF1023" evidence="1">
    <location>
        <begin position="241"/>
        <end position="424"/>
    </location>
</feature>
<dbReference type="Proteomes" id="UP000276542">
    <property type="component" value="Unassembled WGS sequence"/>
</dbReference>
<evidence type="ECO:0000313" key="3">
    <source>
        <dbReference type="Proteomes" id="UP000276542"/>
    </source>
</evidence>
<evidence type="ECO:0000259" key="1">
    <source>
        <dbReference type="Pfam" id="PF06259"/>
    </source>
</evidence>
<dbReference type="EMBL" id="QYRP01000002">
    <property type="protein sequence ID" value="RJS45368.1"/>
    <property type="molecule type" value="Genomic_DNA"/>
</dbReference>
<dbReference type="InterPro" id="IPR010427">
    <property type="entry name" value="DUF1023"/>
</dbReference>
<dbReference type="OrthoDB" id="3259161at2"/>
<dbReference type="Gene3D" id="1.10.287.1060">
    <property type="entry name" value="ESAT-6-like"/>
    <property type="match status" value="1"/>
</dbReference>
<accession>A0A3A5H675</accession>
<proteinExistence type="predicted"/>
<comment type="caution">
    <text evidence="2">The sequence shown here is derived from an EMBL/GenBank/DDBJ whole genome shotgun (WGS) entry which is preliminary data.</text>
</comment>
<evidence type="ECO:0000313" key="2">
    <source>
        <dbReference type="EMBL" id="RJS45368.1"/>
    </source>
</evidence>